<protein>
    <recommendedName>
        <fullName evidence="8">RNA-dependent RNA polymerase</fullName>
        <ecNumber evidence="8">2.7.7.48</ecNumber>
    </recommendedName>
</protein>
<evidence type="ECO:0000256" key="7">
    <source>
        <dbReference type="ARBA" id="ARBA00048744"/>
    </source>
</evidence>
<reference evidence="12 13" key="1">
    <citation type="submission" date="2024-04" db="EMBL/GenBank/DDBJ databases">
        <authorList>
            <person name="Rising A."/>
            <person name="Reimegard J."/>
            <person name="Sonavane S."/>
            <person name="Akerstrom W."/>
            <person name="Nylinder S."/>
            <person name="Hedman E."/>
            <person name="Kallberg Y."/>
        </authorList>
    </citation>
    <scope>NUCLEOTIDE SEQUENCE [LARGE SCALE GENOMIC DNA]</scope>
</reference>
<name>A0AAV2BAW8_9ARAC</name>
<evidence type="ECO:0000259" key="9">
    <source>
        <dbReference type="Pfam" id="PF05183"/>
    </source>
</evidence>
<evidence type="ECO:0000256" key="4">
    <source>
        <dbReference type="ARBA" id="ARBA00022695"/>
    </source>
</evidence>
<feature type="domain" description="RDRP C-terminal head" evidence="11">
    <location>
        <begin position="1045"/>
        <end position="1184"/>
    </location>
</feature>
<dbReference type="PANTHER" id="PTHR23079">
    <property type="entry name" value="RNA-DEPENDENT RNA POLYMERASE"/>
    <property type="match status" value="1"/>
</dbReference>
<dbReference type="GO" id="GO:0030422">
    <property type="term" value="P:siRNA processing"/>
    <property type="evidence" value="ECO:0007669"/>
    <property type="project" value="TreeGrafter"/>
</dbReference>
<evidence type="ECO:0000313" key="13">
    <source>
        <dbReference type="Proteomes" id="UP001497382"/>
    </source>
</evidence>
<dbReference type="InterPro" id="IPR007855">
    <property type="entry name" value="RDRP"/>
</dbReference>
<keyword evidence="3 8" id="KW-0808">Transferase</keyword>
<dbReference type="PANTHER" id="PTHR23079:SF55">
    <property type="entry name" value="RNA-DIRECTED RNA POLYMERASE"/>
    <property type="match status" value="1"/>
</dbReference>
<keyword evidence="13" id="KW-1185">Reference proteome</keyword>
<evidence type="ECO:0000256" key="8">
    <source>
        <dbReference type="RuleBase" id="RU363098"/>
    </source>
</evidence>
<evidence type="ECO:0000256" key="6">
    <source>
        <dbReference type="ARBA" id="ARBA00023158"/>
    </source>
</evidence>
<dbReference type="GO" id="GO:0031380">
    <property type="term" value="C:nuclear RNA-directed RNA polymerase complex"/>
    <property type="evidence" value="ECO:0007669"/>
    <property type="project" value="TreeGrafter"/>
</dbReference>
<keyword evidence="4 8" id="KW-0548">Nucleotidyltransferase</keyword>
<evidence type="ECO:0000256" key="2">
    <source>
        <dbReference type="ARBA" id="ARBA00022484"/>
    </source>
</evidence>
<dbReference type="GO" id="GO:0003968">
    <property type="term" value="F:RNA-directed RNA polymerase activity"/>
    <property type="evidence" value="ECO:0007669"/>
    <property type="project" value="UniProtKB-KW"/>
</dbReference>
<dbReference type="GO" id="GO:0003723">
    <property type="term" value="F:RNA binding"/>
    <property type="evidence" value="ECO:0007669"/>
    <property type="project" value="UniProtKB-KW"/>
</dbReference>
<evidence type="ECO:0000256" key="1">
    <source>
        <dbReference type="ARBA" id="ARBA00005762"/>
    </source>
</evidence>
<feature type="domain" description="PH-like" evidence="10">
    <location>
        <begin position="116"/>
        <end position="307"/>
    </location>
</feature>
<organism evidence="12 13">
    <name type="scientific">Larinioides sclopetarius</name>
    <dbReference type="NCBI Taxonomy" id="280406"/>
    <lineage>
        <taxon>Eukaryota</taxon>
        <taxon>Metazoa</taxon>
        <taxon>Ecdysozoa</taxon>
        <taxon>Arthropoda</taxon>
        <taxon>Chelicerata</taxon>
        <taxon>Arachnida</taxon>
        <taxon>Araneae</taxon>
        <taxon>Araneomorphae</taxon>
        <taxon>Entelegynae</taxon>
        <taxon>Araneoidea</taxon>
        <taxon>Araneidae</taxon>
        <taxon>Larinioides</taxon>
    </lineage>
</organism>
<comment type="similarity">
    <text evidence="1 8">Belongs to the RdRP family.</text>
</comment>
<keyword evidence="5 8" id="KW-0694">RNA-binding</keyword>
<evidence type="ECO:0000256" key="5">
    <source>
        <dbReference type="ARBA" id="ARBA00022884"/>
    </source>
</evidence>
<accession>A0AAV2BAW8</accession>
<dbReference type="InterPro" id="IPR057596">
    <property type="entry name" value="RDRP_core"/>
</dbReference>
<evidence type="ECO:0000256" key="3">
    <source>
        <dbReference type="ARBA" id="ARBA00022679"/>
    </source>
</evidence>
<gene>
    <name evidence="12" type="ORF">LARSCL_LOCUS18009</name>
</gene>
<evidence type="ECO:0000259" key="11">
    <source>
        <dbReference type="Pfam" id="PF26253"/>
    </source>
</evidence>
<comment type="catalytic activity">
    <reaction evidence="7 8">
        <text>RNA(n) + a ribonucleoside 5'-triphosphate = RNA(n+1) + diphosphate</text>
        <dbReference type="Rhea" id="RHEA:21248"/>
        <dbReference type="Rhea" id="RHEA-COMP:14527"/>
        <dbReference type="Rhea" id="RHEA-COMP:17342"/>
        <dbReference type="ChEBI" id="CHEBI:33019"/>
        <dbReference type="ChEBI" id="CHEBI:61557"/>
        <dbReference type="ChEBI" id="CHEBI:140395"/>
        <dbReference type="EC" id="2.7.7.48"/>
    </reaction>
</comment>
<keyword evidence="6" id="KW-0943">RNA-mediated gene silencing</keyword>
<evidence type="ECO:0000259" key="10">
    <source>
        <dbReference type="Pfam" id="PF25359"/>
    </source>
</evidence>
<dbReference type="EC" id="2.7.7.48" evidence="8"/>
<keyword evidence="2 8" id="KW-0696">RNA-directed RNA polymerase</keyword>
<dbReference type="EMBL" id="CAXIEN010000320">
    <property type="protein sequence ID" value="CAL1293094.1"/>
    <property type="molecule type" value="Genomic_DNA"/>
</dbReference>
<evidence type="ECO:0000313" key="12">
    <source>
        <dbReference type="EMBL" id="CAL1293094.1"/>
    </source>
</evidence>
<dbReference type="InterPro" id="IPR057493">
    <property type="entry name" value="PH_RdRP-assoc"/>
</dbReference>
<dbReference type="Proteomes" id="UP001497382">
    <property type="component" value="Unassembled WGS sequence"/>
</dbReference>
<sequence length="1448" mass="167566">MASSVLKLVIVFRKSVVDIPTVKENAQQFFEEYHKRNKFNCIVNILTVRNVDVDIVYQAELYELDVSLDYSNCNGIHPGNQFKNIGKDWCDVNKNKLAHLWLRLADRSDLQNKGKQSHPDVDITETAFGTLPSMQHFMQHYHYETKSKDKELMGTFLHNQRFFALYACFNHNVKTHNGRKFECKYAGQTFKFIVYYKSISRAIINDIPNKEIVQIFFVLKNFPFVYCEKKKRKDDKEEIKGGSKAVSLASDQEYQERKWERSLIFGCRCNNSFCYVNDVGKCPVFKIVIARKHRAYGIIERLIQRCAGNTHFFYSKVETEIPMKMLDDFKVFPYNKKLFDTIIDRNAVSDKEFACQFAWEVLNGLSLEVHDQIILKYHADPKTPHWNFIRNYLENCMMNVDALVNALYHISEFIGRNEVFIFEEALVKCFRYYQRNPSRFDPPEGMCFVRRLIITPSRLICLPPSEHFDNRIIREYGPENLMRVSIQDDNFSKLTFAVQYHTRKKDFMDSVARNLLNSSITIGPRRYEVLAASNSQLREHGLWMFAKDHKGNTAETIRMWMGDFSHIRNVAKYMARMGQCFSTSEEAVQIKLTDDEVFNMSDITNRNYTFSDGIGMISTEVADEVRNALNTRLLNRVDDSRPYYEPSAFQIRFKGCKGMIAENPCLDGRQLVIRPSMKKFSCDSSNLLEIVKISAPRGLFLNRPLITILEQLGIEANVFLKLQKDMVLDLTDSLIYEKKAWKMMSNLTTLDYPYKKLLKCGICLTQEPFFRSLLLSVYKVAIDQLRAKARIAIPPQYGRNMLGVLDETGILEYGEVFVQYSEELGNIHSSTKILERTVVVTKNPCMHPGDVRKLEAVDVPALHHIKDCIVFPSKGKRPHPDEMAGSDLDGDEYVVIWYDDLVFPEQNIPPMDYPPNPEINHSGSIQVPDMIDFLCTYIQNDNIGVLANAHLAWADVHPDGIFSKICMDIAKKYPLVLDFAKSGFTCYLNSTEKPKLYPDFMEKGAANNSYKSKKALGYLYRVVRNLEACVSKVDVATLEHKVDEMLVYSGWEHYKDSAEYHRREYTKRVKNILKKYGLRNEAEVLTGYVGKMNDYTVNRYERDNALSIARTYIIDAIKRFRMEFSKAFDTEYRTNNIRGSEIQKIKYRRASAWYIVTYSNKDSPMLSFPWILHDLLCEIREKNLISHNRSIPRIHSSFIESSDEELLSNRDPNDTCFCISVLYRYVEEWMTKSTLNLTMSSGDSFCSTCFYRIVNNFLRTCDPQCCSFRKRTCQCEDSCSPTKLILEFLKFYATEICPKVGHCSGYTSAGTCKGFRELNLQSIALRTYASLAIKQQVCSLAKNMQCLSINQNATTELDDNPNEEGDPIRVSVSRDFEPLLTDHNEEVKAQLKALSGVKDIFISAEKDSQGNWFLLVQSIGKGWQRWNLEELVMDEDIVQILKSQLLYG</sequence>
<comment type="caution">
    <text evidence="12">The sequence shown here is derived from an EMBL/GenBank/DDBJ whole genome shotgun (WGS) entry which is preliminary data.</text>
</comment>
<dbReference type="InterPro" id="IPR058752">
    <property type="entry name" value="RDRP_C_head"/>
</dbReference>
<dbReference type="Pfam" id="PF25359">
    <property type="entry name" value="PH_met_RdRP"/>
    <property type="match status" value="1"/>
</dbReference>
<dbReference type="Pfam" id="PF26253">
    <property type="entry name" value="RdRP_head"/>
    <property type="match status" value="1"/>
</dbReference>
<proteinExistence type="inferred from homology"/>
<feature type="domain" description="RDRP core" evidence="9">
    <location>
        <begin position="454"/>
        <end position="1022"/>
    </location>
</feature>
<dbReference type="Pfam" id="PF05183">
    <property type="entry name" value="RdRP"/>
    <property type="match status" value="1"/>
</dbReference>